<dbReference type="Pfam" id="PF01404">
    <property type="entry name" value="Ephrin_lbd"/>
    <property type="match status" value="1"/>
</dbReference>
<dbReference type="PROSITE" id="PS50011">
    <property type="entry name" value="PROTEIN_KINASE_DOM"/>
    <property type="match status" value="1"/>
</dbReference>
<dbReference type="Ensembl" id="ENSEBUT00000019864.1">
    <property type="protein sequence ID" value="ENSEBUP00000019288.1"/>
    <property type="gene ID" value="ENSEBUG00000011981.1"/>
</dbReference>
<dbReference type="Gene3D" id="2.60.40.1770">
    <property type="entry name" value="ephrin a2 ectodomain"/>
    <property type="match status" value="1"/>
</dbReference>
<evidence type="ECO:0000256" key="1">
    <source>
        <dbReference type="ARBA" id="ARBA00004479"/>
    </source>
</evidence>
<evidence type="ECO:0000256" key="8">
    <source>
        <dbReference type="ARBA" id="ARBA00022741"/>
    </source>
</evidence>
<dbReference type="FunFam" id="2.10.50.10:FF:000001">
    <property type="entry name" value="Ephrin type-A receptor 5"/>
    <property type="match status" value="1"/>
</dbReference>
<dbReference type="PROSITE" id="PS00790">
    <property type="entry name" value="RECEPTOR_TYR_KIN_V_1"/>
    <property type="match status" value="1"/>
</dbReference>
<dbReference type="InterPro" id="IPR003961">
    <property type="entry name" value="FN3_dom"/>
</dbReference>
<evidence type="ECO:0000256" key="10">
    <source>
        <dbReference type="ARBA" id="ARBA00022840"/>
    </source>
</evidence>
<dbReference type="Gene3D" id="3.30.200.20">
    <property type="entry name" value="Phosphorylase Kinase, domain 1"/>
    <property type="match status" value="1"/>
</dbReference>
<evidence type="ECO:0000256" key="19">
    <source>
        <dbReference type="SAM" id="SignalP"/>
    </source>
</evidence>
<feature type="domain" description="Protein kinase" evidence="20">
    <location>
        <begin position="632"/>
        <end position="794"/>
    </location>
</feature>
<evidence type="ECO:0000313" key="23">
    <source>
        <dbReference type="Ensembl" id="ENSEBUP00000019288.1"/>
    </source>
</evidence>
<evidence type="ECO:0000256" key="14">
    <source>
        <dbReference type="ARBA" id="ARBA00023170"/>
    </source>
</evidence>
<dbReference type="Gene3D" id="2.60.40.10">
    <property type="entry name" value="Immunoglobulins"/>
    <property type="match status" value="2"/>
</dbReference>
<dbReference type="FunFam" id="2.60.40.1770:FF:000001">
    <property type="entry name" value="Ephrin type-A receptor 5"/>
    <property type="match status" value="1"/>
</dbReference>
<keyword evidence="5 18" id="KW-0812">Transmembrane</keyword>
<keyword evidence="9" id="KW-0418">Kinase</keyword>
<dbReference type="SMART" id="SM00219">
    <property type="entry name" value="TyrKc"/>
    <property type="match status" value="1"/>
</dbReference>
<evidence type="ECO:0000256" key="18">
    <source>
        <dbReference type="SAM" id="Phobius"/>
    </source>
</evidence>
<dbReference type="InterPro" id="IPR050449">
    <property type="entry name" value="Ephrin_rcpt_TKs"/>
</dbReference>
<keyword evidence="12 18" id="KW-0472">Membrane</keyword>
<dbReference type="PROSITE" id="PS51550">
    <property type="entry name" value="EPH_LBD"/>
    <property type="match status" value="1"/>
</dbReference>
<dbReference type="Pfam" id="PF00041">
    <property type="entry name" value="fn3"/>
    <property type="match status" value="2"/>
</dbReference>
<dbReference type="Gene3D" id="2.10.50.10">
    <property type="entry name" value="Tumor Necrosis Factor Receptor, subunit A, domain 2"/>
    <property type="match status" value="1"/>
</dbReference>
<dbReference type="PROSITE" id="PS00791">
    <property type="entry name" value="RECEPTOR_TYR_KIN_V_2"/>
    <property type="match status" value="1"/>
</dbReference>
<feature type="domain" description="Eph LBD" evidence="22">
    <location>
        <begin position="27"/>
        <end position="210"/>
    </location>
</feature>
<evidence type="ECO:0000259" key="20">
    <source>
        <dbReference type="PROSITE" id="PS50011"/>
    </source>
</evidence>
<dbReference type="SMART" id="SM00615">
    <property type="entry name" value="EPH_lbd"/>
    <property type="match status" value="1"/>
</dbReference>
<dbReference type="GO" id="GO:0005886">
    <property type="term" value="C:plasma membrane"/>
    <property type="evidence" value="ECO:0007669"/>
    <property type="project" value="TreeGrafter"/>
</dbReference>
<dbReference type="Gene3D" id="2.60.120.260">
    <property type="entry name" value="Galactose-binding domain-like"/>
    <property type="match status" value="1"/>
</dbReference>
<dbReference type="FunFam" id="2.60.120.260:FF:000001">
    <property type="entry name" value="Ephrin type-A receptor 7"/>
    <property type="match status" value="1"/>
</dbReference>
<accession>A0A8C4QR76</accession>
<dbReference type="GO" id="GO:0005524">
    <property type="term" value="F:ATP binding"/>
    <property type="evidence" value="ECO:0007669"/>
    <property type="project" value="UniProtKB-UniRule"/>
</dbReference>
<organism evidence="23 24">
    <name type="scientific">Eptatretus burgeri</name>
    <name type="common">Inshore hagfish</name>
    <dbReference type="NCBI Taxonomy" id="7764"/>
    <lineage>
        <taxon>Eukaryota</taxon>
        <taxon>Metazoa</taxon>
        <taxon>Chordata</taxon>
        <taxon>Craniata</taxon>
        <taxon>Vertebrata</taxon>
        <taxon>Cyclostomata</taxon>
        <taxon>Myxini</taxon>
        <taxon>Myxiniformes</taxon>
        <taxon>Myxinidae</taxon>
        <taxon>Eptatretinae</taxon>
        <taxon>Eptatretus</taxon>
    </lineage>
</organism>
<dbReference type="FunFam" id="3.30.200.20:FF:000001">
    <property type="entry name" value="Ephrin type-A receptor 5"/>
    <property type="match status" value="1"/>
</dbReference>
<dbReference type="InterPro" id="IPR036116">
    <property type="entry name" value="FN3_sf"/>
</dbReference>
<evidence type="ECO:0000256" key="17">
    <source>
        <dbReference type="PROSITE-ProRule" id="PRU10141"/>
    </source>
</evidence>
<dbReference type="GO" id="GO:0005005">
    <property type="term" value="F:transmembrane-ephrin receptor activity"/>
    <property type="evidence" value="ECO:0007669"/>
    <property type="project" value="TreeGrafter"/>
</dbReference>
<keyword evidence="8 17" id="KW-0547">Nucleotide-binding</keyword>
<dbReference type="OMA" id="YKNNFVA"/>
<dbReference type="InterPro" id="IPR008266">
    <property type="entry name" value="Tyr_kinase_AS"/>
</dbReference>
<dbReference type="SMART" id="SM00060">
    <property type="entry name" value="FN3"/>
    <property type="match status" value="2"/>
</dbReference>
<dbReference type="InterPro" id="IPR020635">
    <property type="entry name" value="Tyr_kinase_cat_dom"/>
</dbReference>
<dbReference type="FunFam" id="2.60.40.10:FF:000059">
    <property type="entry name" value="Ephrin type-A receptor 6"/>
    <property type="match status" value="1"/>
</dbReference>
<dbReference type="PROSITE" id="PS00109">
    <property type="entry name" value="PROTEIN_KINASE_TYR"/>
    <property type="match status" value="1"/>
</dbReference>
<dbReference type="CDD" id="cd00063">
    <property type="entry name" value="FN3"/>
    <property type="match status" value="2"/>
</dbReference>
<dbReference type="InterPro" id="IPR009030">
    <property type="entry name" value="Growth_fac_rcpt_cys_sf"/>
</dbReference>
<evidence type="ECO:0000313" key="24">
    <source>
        <dbReference type="Proteomes" id="UP000694388"/>
    </source>
</evidence>
<feature type="domain" description="Fibronectin type-III" evidence="21">
    <location>
        <begin position="334"/>
        <end position="450"/>
    </location>
</feature>
<dbReference type="InterPro" id="IPR001090">
    <property type="entry name" value="Ephrin_rcpt_lig-bd_dom"/>
</dbReference>
<keyword evidence="11 18" id="KW-1133">Transmembrane helix</keyword>
<dbReference type="InterPro" id="IPR017441">
    <property type="entry name" value="Protein_kinase_ATP_BS"/>
</dbReference>
<dbReference type="PRINTS" id="PR00109">
    <property type="entry name" value="TYRKINASE"/>
</dbReference>
<dbReference type="PRINTS" id="PR00014">
    <property type="entry name" value="FNTYPEIII"/>
</dbReference>
<keyword evidence="6 19" id="KW-0732">Signal</keyword>
<feature type="transmembrane region" description="Helical" evidence="18">
    <location>
        <begin position="552"/>
        <end position="576"/>
    </location>
</feature>
<dbReference type="InterPro" id="IPR013783">
    <property type="entry name" value="Ig-like_fold"/>
</dbReference>
<keyword evidence="24" id="KW-1185">Reference proteome</keyword>
<dbReference type="Pfam" id="PF07714">
    <property type="entry name" value="PK_Tyr_Ser-Thr"/>
    <property type="match status" value="1"/>
</dbReference>
<evidence type="ECO:0000256" key="12">
    <source>
        <dbReference type="ARBA" id="ARBA00023136"/>
    </source>
</evidence>
<dbReference type="SUPFAM" id="SSF49785">
    <property type="entry name" value="Galactose-binding domain-like"/>
    <property type="match status" value="1"/>
</dbReference>
<comment type="catalytic activity">
    <reaction evidence="16">
        <text>L-tyrosyl-[protein] + ATP = O-phospho-L-tyrosyl-[protein] + ADP + H(+)</text>
        <dbReference type="Rhea" id="RHEA:10596"/>
        <dbReference type="Rhea" id="RHEA-COMP:10136"/>
        <dbReference type="Rhea" id="RHEA-COMP:20101"/>
        <dbReference type="ChEBI" id="CHEBI:15378"/>
        <dbReference type="ChEBI" id="CHEBI:30616"/>
        <dbReference type="ChEBI" id="CHEBI:46858"/>
        <dbReference type="ChEBI" id="CHEBI:61978"/>
        <dbReference type="ChEBI" id="CHEBI:456216"/>
        <dbReference type="EC" id="2.7.10.1"/>
    </reaction>
</comment>
<evidence type="ECO:0000256" key="7">
    <source>
        <dbReference type="ARBA" id="ARBA00022737"/>
    </source>
</evidence>
<evidence type="ECO:0000256" key="15">
    <source>
        <dbReference type="ARBA" id="ARBA00023180"/>
    </source>
</evidence>
<dbReference type="GeneTree" id="ENSGT00940000163892"/>
<evidence type="ECO:0000256" key="3">
    <source>
        <dbReference type="ARBA" id="ARBA00022553"/>
    </source>
</evidence>
<dbReference type="Pfam" id="PF25599">
    <property type="entry name" value="Ephrin_CRD"/>
    <property type="match status" value="1"/>
</dbReference>
<dbReference type="EC" id="2.7.10.1" evidence="2"/>
<dbReference type="PANTHER" id="PTHR46877:SF14">
    <property type="entry name" value="RECEPTOR PROTEIN-TYROSINE KINASE"/>
    <property type="match status" value="1"/>
</dbReference>
<evidence type="ECO:0000256" key="13">
    <source>
        <dbReference type="ARBA" id="ARBA00023137"/>
    </source>
</evidence>
<evidence type="ECO:0000256" key="4">
    <source>
        <dbReference type="ARBA" id="ARBA00022679"/>
    </source>
</evidence>
<dbReference type="InterPro" id="IPR000719">
    <property type="entry name" value="Prot_kinase_dom"/>
</dbReference>
<dbReference type="SUPFAM" id="SSF56112">
    <property type="entry name" value="Protein kinase-like (PK-like)"/>
    <property type="match status" value="1"/>
</dbReference>
<feature type="binding site" evidence="17">
    <location>
        <position position="664"/>
    </location>
    <ligand>
        <name>ATP</name>
        <dbReference type="ChEBI" id="CHEBI:30616"/>
    </ligand>
</feature>
<feature type="domain" description="Fibronectin type-III" evidence="21">
    <location>
        <begin position="451"/>
        <end position="544"/>
    </location>
</feature>
<dbReference type="InterPro" id="IPR008979">
    <property type="entry name" value="Galactose-bd-like_sf"/>
</dbReference>
<dbReference type="PANTHER" id="PTHR46877">
    <property type="entry name" value="EPH RECEPTOR A5"/>
    <property type="match status" value="1"/>
</dbReference>
<dbReference type="GO" id="GO:0030425">
    <property type="term" value="C:dendrite"/>
    <property type="evidence" value="ECO:0007669"/>
    <property type="project" value="TreeGrafter"/>
</dbReference>
<evidence type="ECO:0000256" key="11">
    <source>
        <dbReference type="ARBA" id="ARBA00022989"/>
    </source>
</evidence>
<dbReference type="InterPro" id="IPR011009">
    <property type="entry name" value="Kinase-like_dom_sf"/>
</dbReference>
<dbReference type="InterPro" id="IPR001426">
    <property type="entry name" value="Tyr_kinase_rcpt_V_CS"/>
</dbReference>
<comment type="subcellular location">
    <subcellularLocation>
        <location evidence="1">Membrane</location>
        <topology evidence="1">Single-pass type I membrane protein</topology>
    </subcellularLocation>
</comment>
<keyword evidence="10 17" id="KW-0067">ATP-binding</keyword>
<dbReference type="InterPro" id="IPR027936">
    <property type="entry name" value="Eph_TM"/>
</dbReference>
<evidence type="ECO:0000256" key="9">
    <source>
        <dbReference type="ARBA" id="ARBA00022777"/>
    </source>
</evidence>
<dbReference type="Pfam" id="PF14575">
    <property type="entry name" value="EphA2_TM"/>
    <property type="match status" value="1"/>
</dbReference>
<dbReference type="InterPro" id="IPR001245">
    <property type="entry name" value="Ser-Thr/Tyr_kinase_cat_dom"/>
</dbReference>
<dbReference type="AlphaFoldDB" id="A0A8C4QR76"/>
<dbReference type="PROSITE" id="PS00107">
    <property type="entry name" value="PROTEIN_KINASE_ATP"/>
    <property type="match status" value="1"/>
</dbReference>
<feature type="signal peptide" evidence="19">
    <location>
        <begin position="1"/>
        <end position="21"/>
    </location>
</feature>
<dbReference type="GO" id="GO:0007411">
    <property type="term" value="P:axon guidance"/>
    <property type="evidence" value="ECO:0007669"/>
    <property type="project" value="TreeGrafter"/>
</dbReference>
<dbReference type="PROSITE" id="PS50853">
    <property type="entry name" value="FN3"/>
    <property type="match status" value="2"/>
</dbReference>
<reference evidence="23" key="2">
    <citation type="submission" date="2025-09" db="UniProtKB">
        <authorList>
            <consortium name="Ensembl"/>
        </authorList>
    </citation>
    <scope>IDENTIFICATION</scope>
</reference>
<dbReference type="Gene3D" id="1.10.510.10">
    <property type="entry name" value="Transferase(Phosphotransferase) domain 1"/>
    <property type="match status" value="1"/>
</dbReference>
<evidence type="ECO:0000259" key="22">
    <source>
        <dbReference type="PROSITE" id="PS51550"/>
    </source>
</evidence>
<evidence type="ECO:0000256" key="6">
    <source>
        <dbReference type="ARBA" id="ARBA00022729"/>
    </source>
</evidence>
<keyword evidence="13" id="KW-0829">Tyrosine-protein kinase</keyword>
<proteinExistence type="predicted"/>
<protein>
    <recommendedName>
        <fullName evidence="2">receptor protein-tyrosine kinase</fullName>
        <ecNumber evidence="2">2.7.10.1</ecNumber>
    </recommendedName>
</protein>
<keyword evidence="3" id="KW-0597">Phosphoprotein</keyword>
<sequence length="794" mass="86465">MQCNHCCVVLLTLGALLGVHGATSPHEVDLLNTMTMKKDLGWRSYPANGWEEISEIDDHNRPIRTFQVCNVLAPAQNNWLLSGYIERGSARRLLVELKFTLRDCASIPGTPGTCKETFNLYYVDADGPDDDAVPLPSPNEPRFRKIDTVAADESFTQVDVGDRVLKLNTEVRDVGSLSHPGLYLAFQDVGACVALVAVRVFYKRCPAEARGLARFPETPSGPDASALVGVPGKCAPHSQPEGPEPPGGPRMYCSADGEWLVPIGKCVCAAGYEDIGGECRACRPGFFKVFNDEATCKRCTAHSHAPHSASARCICERGHYRASNDPPDVPCTRPPSAPRNLLSLVNGTSVWLEWAPPKDKGGRVDLSYSISCLRCDDMSGTLLDVQRSCRPCGAGVRYWPTANGLREAAVLISRLTAHTNYSFKVQAVNGVSSKAGLQAVTPVNITTNQAAPSKILKIKRELNTKDCIVLAWLPPLQPNGEILEYEVKYMEKLSGNESVILSRAARVAVPGLQPGSAYLFQVRARTTAGSGPYSHQVEFSTLSASDAELSPVSVVGVCIAIITISVVLFIGCFILSRRHCGYSKAKQDEEKLQFQNGQVKAHGMKTYVDPHTYEDPAQAVKDFAKEINPSSIKIEKVIGAGEFGEVCSGHLKLSRRREINVAIKTLKGGSTERQRSDFLSEASIMAQFDNPNIIHLEGVVTKSKLVMIVTEYMENGSLDSFLRKRDGQFTVIQLVGMLRGIAAGMTYLSEMGFVHRDLAARNILVSSGLVCKVSDFGLSRVLDRRPEAAYTTLV</sequence>
<keyword evidence="7" id="KW-0677">Repeat</keyword>
<keyword evidence="4" id="KW-0808">Transferase</keyword>
<reference evidence="23" key="1">
    <citation type="submission" date="2025-08" db="UniProtKB">
        <authorList>
            <consortium name="Ensembl"/>
        </authorList>
    </citation>
    <scope>IDENTIFICATION</scope>
</reference>
<name>A0A8C4QR76_EPTBU</name>
<keyword evidence="14" id="KW-0675">Receptor</keyword>
<dbReference type="Proteomes" id="UP000694388">
    <property type="component" value="Unplaced"/>
</dbReference>
<dbReference type="SUPFAM" id="SSF49265">
    <property type="entry name" value="Fibronectin type III"/>
    <property type="match status" value="1"/>
</dbReference>
<evidence type="ECO:0000256" key="16">
    <source>
        <dbReference type="ARBA" id="ARBA00051243"/>
    </source>
</evidence>
<dbReference type="SUPFAM" id="SSF57184">
    <property type="entry name" value="Growth factor receptor domain"/>
    <property type="match status" value="1"/>
</dbReference>
<evidence type="ECO:0000256" key="2">
    <source>
        <dbReference type="ARBA" id="ARBA00011902"/>
    </source>
</evidence>
<feature type="chain" id="PRO_5034041458" description="receptor protein-tyrosine kinase" evidence="19">
    <location>
        <begin position="22"/>
        <end position="794"/>
    </location>
</feature>
<evidence type="ECO:0000256" key="5">
    <source>
        <dbReference type="ARBA" id="ARBA00022692"/>
    </source>
</evidence>
<evidence type="ECO:0000259" key="21">
    <source>
        <dbReference type="PROSITE" id="PS50853"/>
    </source>
</evidence>
<keyword evidence="15" id="KW-0325">Glycoprotein</keyword>